<proteinExistence type="predicted"/>
<dbReference type="AlphaFoldDB" id="A0A8S1TGP9"/>
<name>A0A8S1TGP9_9CILI</name>
<comment type="caution">
    <text evidence="1">The sequence shown here is derived from an EMBL/GenBank/DDBJ whole genome shotgun (WGS) entry which is preliminary data.</text>
</comment>
<evidence type="ECO:0000313" key="1">
    <source>
        <dbReference type="EMBL" id="CAD8152395.1"/>
    </source>
</evidence>
<sequence>MTSTQLQKYSLMDILMIFFQKDKLIFKYSKHRQSIYSQEKIINRPKRKIIFCNKLKPKNQLILPEKKKGIFLINLLKPIQIDDTEESKQLGISQQESNIDPYIDLNRYCNLCKVVFKSKTRLKQQITKKHHSNLQQKKIIIFVESIQVSQICAADHNYKSTKTKTSICLQTIKLQTPNQLIVLTWNVSSMKYDTLKTVKQTGAHIMCFQETRKEILNFPSFTYYNRLGKENHTRGGGIAIGVHNQFFTKDISNILPQIDKQLEMVTDLNNLIKTRNIRIEYLLTKKTIFLKIKSHFYCHLSIENLIAVNKRSSAINLACFQQNYIIKSNKKENRLPTNQRGFQSQEHF</sequence>
<accession>A0A8S1TGP9</accession>
<dbReference type="EMBL" id="CAJJDO010000023">
    <property type="protein sequence ID" value="CAD8152395.1"/>
    <property type="molecule type" value="Genomic_DNA"/>
</dbReference>
<dbReference type="Proteomes" id="UP000689195">
    <property type="component" value="Unassembled WGS sequence"/>
</dbReference>
<organism evidence="1 2">
    <name type="scientific">Paramecium pentaurelia</name>
    <dbReference type="NCBI Taxonomy" id="43138"/>
    <lineage>
        <taxon>Eukaryota</taxon>
        <taxon>Sar</taxon>
        <taxon>Alveolata</taxon>
        <taxon>Ciliophora</taxon>
        <taxon>Intramacronucleata</taxon>
        <taxon>Oligohymenophorea</taxon>
        <taxon>Peniculida</taxon>
        <taxon>Parameciidae</taxon>
        <taxon>Paramecium</taxon>
    </lineage>
</organism>
<reference evidence="1" key="1">
    <citation type="submission" date="2021-01" db="EMBL/GenBank/DDBJ databases">
        <authorList>
            <consortium name="Genoscope - CEA"/>
            <person name="William W."/>
        </authorList>
    </citation>
    <scope>NUCLEOTIDE SEQUENCE</scope>
</reference>
<protein>
    <submittedName>
        <fullName evidence="1">Uncharacterized protein</fullName>
    </submittedName>
</protein>
<gene>
    <name evidence="1" type="ORF">PPENT_87.1.T0230030</name>
</gene>
<evidence type="ECO:0000313" key="2">
    <source>
        <dbReference type="Proteomes" id="UP000689195"/>
    </source>
</evidence>
<keyword evidence="2" id="KW-1185">Reference proteome</keyword>